<evidence type="ECO:0000313" key="3">
    <source>
        <dbReference type="Proteomes" id="UP000474967"/>
    </source>
</evidence>
<comment type="caution">
    <text evidence="2">The sequence shown here is derived from an EMBL/GenBank/DDBJ whole genome shotgun (WGS) entry which is preliminary data.</text>
</comment>
<feature type="transmembrane region" description="Helical" evidence="1">
    <location>
        <begin position="12"/>
        <end position="34"/>
    </location>
</feature>
<protein>
    <submittedName>
        <fullName evidence="2">Uncharacterized protein</fullName>
    </submittedName>
</protein>
<sequence length="211" mass="21417">MTWGQGESMGRSAGVVIVVFVAVSVMAGGIAVWGSNGAGARSASTRPAGLNRLGATATVLDELPPTISAAKIVAGGVDPASVHFIQAGTAGSYWVGLDARGDVCLIVATGRGSTVSGAACVTPSVFEAHGLAYRLTSKGRPVAEAYLFPDTVFTGTKASNKVLANVIDADATISYYDNLLLLNPTATAAQRAAFASQLDGWFALDVLTPAK</sequence>
<dbReference type="AlphaFoldDB" id="A0A6L9XTA1"/>
<keyword evidence="1" id="KW-0472">Membrane</keyword>
<dbReference type="RefSeq" id="WP_163287451.1">
    <property type="nucleotide sequence ID" value="NZ_JAAGWY010000001.1"/>
</dbReference>
<gene>
    <name evidence="2" type="ORF">G3T36_00305</name>
</gene>
<evidence type="ECO:0000256" key="1">
    <source>
        <dbReference type="SAM" id="Phobius"/>
    </source>
</evidence>
<name>A0A6L9XTA1_9MICO</name>
<dbReference type="EMBL" id="JAAGWY010000001">
    <property type="protein sequence ID" value="NEN04304.1"/>
    <property type="molecule type" value="Genomic_DNA"/>
</dbReference>
<organism evidence="2 3">
    <name type="scientific">Leifsonia tongyongensis</name>
    <dbReference type="NCBI Taxonomy" id="1268043"/>
    <lineage>
        <taxon>Bacteria</taxon>
        <taxon>Bacillati</taxon>
        <taxon>Actinomycetota</taxon>
        <taxon>Actinomycetes</taxon>
        <taxon>Micrococcales</taxon>
        <taxon>Microbacteriaceae</taxon>
        <taxon>Leifsonia</taxon>
    </lineage>
</organism>
<keyword evidence="1" id="KW-1133">Transmembrane helix</keyword>
<dbReference type="Proteomes" id="UP000474967">
    <property type="component" value="Unassembled WGS sequence"/>
</dbReference>
<evidence type="ECO:0000313" key="2">
    <source>
        <dbReference type="EMBL" id="NEN04304.1"/>
    </source>
</evidence>
<keyword evidence="1" id="KW-0812">Transmembrane</keyword>
<reference evidence="2 3" key="1">
    <citation type="journal article" date="2014" name="J. Microbiol.">
        <title>Diaminobutyricibacter tongyongensis gen. nov., sp. nov. and Homoserinibacter gongjuensis gen. nov., sp. nov. belong to the family Microbacteriaceae.</title>
        <authorList>
            <person name="Kim S.J."/>
            <person name="Ahn J.H."/>
            <person name="Weon H.Y."/>
            <person name="Hamada M."/>
            <person name="Suzuki K."/>
            <person name="Kwon S.W."/>
        </authorList>
    </citation>
    <scope>NUCLEOTIDE SEQUENCE [LARGE SCALE GENOMIC DNA]</scope>
    <source>
        <strain evidence="2 3">NBRC 108724</strain>
    </source>
</reference>
<proteinExistence type="predicted"/>
<accession>A0A6L9XTA1</accession>
<keyword evidence="3" id="KW-1185">Reference proteome</keyword>